<sequence length="593" mass="63869">MRYDMEPAKAPILTGPALTAFTWVATSTPFAHAIRRFLLLDNGVTKLRELAAQMGGLPPLYFPMERMNGERREAHSAAVSAAKDASLTMDDIFKFPPKDHPLFNADSSDVIALHEAFKADSPTTPTAVTNKILAAFPALQDKYRPFSSYPLHGDMEAAAKASTERYSRGTPLSVWDGVPVALKDMVPIRGYEMSDGSASNVGVGGNRTADDLLTERFRELGAIILPPTTMTEGGVTPVGYSTYVQGSLNPYDPTHYSGGSSAGSAVAVALGICPVSIGFDGGGSIRTPASLSGVYGFATGLGRFPLSSHTAGTLIKAGPFARKVADLALAYSVLSRHSPEHNFYGELYDGISVPSPLLNELLIEPGLELEGVTLGVFEEWFSDASEEVVRRNKEVIAELVKKGAKVKSFKLPNMQHARLSHAMKITSEFAMNWDGPFSENANLEPATRVTVGLGSVSTSLEVLAAEKIRRYFGQHVKKLFEEEGIDAIVTPTTPVSAPKLPEGLDWETGESNTALSVELLKFVFIGNFLGLPGVACPIGFDSANDEMPLSILFTGQQWEGEGKVMNLAKVVDEIVVKEKGWKTREVPDKLELL</sequence>
<dbReference type="GO" id="GO:0003824">
    <property type="term" value="F:catalytic activity"/>
    <property type="evidence" value="ECO:0007669"/>
    <property type="project" value="InterPro"/>
</dbReference>
<dbReference type="InterPro" id="IPR000120">
    <property type="entry name" value="Amidase"/>
</dbReference>
<accession>A0A9W6ZAR6</accession>
<dbReference type="Gene3D" id="3.90.1300.10">
    <property type="entry name" value="Amidase signature (AS) domain"/>
    <property type="match status" value="1"/>
</dbReference>
<dbReference type="OrthoDB" id="43145at2759"/>
<dbReference type="SUPFAM" id="SSF75304">
    <property type="entry name" value="Amidase signature (AS) enzymes"/>
    <property type="match status" value="1"/>
</dbReference>
<comment type="caution">
    <text evidence="2">The sequence shown here is derived from an EMBL/GenBank/DDBJ whole genome shotgun (WGS) entry which is preliminary data.</text>
</comment>
<keyword evidence="3" id="KW-1185">Reference proteome</keyword>
<dbReference type="PANTHER" id="PTHR11895:SF67">
    <property type="entry name" value="AMIDASE DOMAIN-CONTAINING PROTEIN"/>
    <property type="match status" value="1"/>
</dbReference>
<dbReference type="InterPro" id="IPR036928">
    <property type="entry name" value="AS_sf"/>
</dbReference>
<feature type="domain" description="Amidase" evidence="1">
    <location>
        <begin position="154"/>
        <end position="559"/>
    </location>
</feature>
<dbReference type="PANTHER" id="PTHR11895">
    <property type="entry name" value="TRANSAMIDASE"/>
    <property type="match status" value="1"/>
</dbReference>
<dbReference type="Pfam" id="PF01425">
    <property type="entry name" value="Amidase"/>
    <property type="match status" value="1"/>
</dbReference>
<dbReference type="Proteomes" id="UP001165082">
    <property type="component" value="Unassembled WGS sequence"/>
</dbReference>
<dbReference type="InterPro" id="IPR023631">
    <property type="entry name" value="Amidase_dom"/>
</dbReference>
<protein>
    <recommendedName>
        <fullName evidence="1">Amidase domain-containing protein</fullName>
    </recommendedName>
</protein>
<reference evidence="2" key="1">
    <citation type="submission" date="2022-07" db="EMBL/GenBank/DDBJ databases">
        <title>Genome analysis of Parmales, a sister group of diatoms, reveals the evolutionary specialization of diatoms from phago-mixotrophs to photoautotrophs.</title>
        <authorList>
            <person name="Ban H."/>
            <person name="Sato S."/>
            <person name="Yoshikawa S."/>
            <person name="Kazumasa Y."/>
            <person name="Nakamura Y."/>
            <person name="Ichinomiya M."/>
            <person name="Saitoh K."/>
            <person name="Sato N."/>
            <person name="Blanc-Mathieu R."/>
            <person name="Endo H."/>
            <person name="Kuwata A."/>
            <person name="Ogata H."/>
        </authorList>
    </citation>
    <scope>NUCLEOTIDE SEQUENCE</scope>
</reference>
<organism evidence="2 3">
    <name type="scientific">Triparma retinervis</name>
    <dbReference type="NCBI Taxonomy" id="2557542"/>
    <lineage>
        <taxon>Eukaryota</taxon>
        <taxon>Sar</taxon>
        <taxon>Stramenopiles</taxon>
        <taxon>Ochrophyta</taxon>
        <taxon>Bolidophyceae</taxon>
        <taxon>Parmales</taxon>
        <taxon>Triparmaceae</taxon>
        <taxon>Triparma</taxon>
    </lineage>
</organism>
<evidence type="ECO:0000259" key="1">
    <source>
        <dbReference type="Pfam" id="PF01425"/>
    </source>
</evidence>
<proteinExistence type="predicted"/>
<evidence type="ECO:0000313" key="2">
    <source>
        <dbReference type="EMBL" id="GMH48806.1"/>
    </source>
</evidence>
<dbReference type="AlphaFoldDB" id="A0A9W6ZAR6"/>
<name>A0A9W6ZAR6_9STRA</name>
<evidence type="ECO:0000313" key="3">
    <source>
        <dbReference type="Proteomes" id="UP001165082"/>
    </source>
</evidence>
<gene>
    <name evidence="2" type="ORF">TrRE_jg2358</name>
</gene>
<dbReference type="EMBL" id="BRXZ01003165">
    <property type="protein sequence ID" value="GMH48806.1"/>
    <property type="molecule type" value="Genomic_DNA"/>
</dbReference>